<evidence type="ECO:0000313" key="8">
    <source>
        <dbReference type="Proteomes" id="UP001363010"/>
    </source>
</evidence>
<feature type="domain" description="DUF637" evidence="6">
    <location>
        <begin position="4"/>
        <end position="100"/>
    </location>
</feature>
<dbReference type="Pfam" id="PF04829">
    <property type="entry name" value="PT-VENN"/>
    <property type="match status" value="1"/>
</dbReference>
<dbReference type="Pfam" id="PF04830">
    <property type="entry name" value="DUF637"/>
    <property type="match status" value="1"/>
</dbReference>
<protein>
    <submittedName>
        <fullName evidence="7">DUF637 domain-containing protein</fullName>
    </submittedName>
</protein>
<organism evidence="7 8">
    <name type="scientific">Variovorax humicola</name>
    <dbReference type="NCBI Taxonomy" id="1769758"/>
    <lineage>
        <taxon>Bacteria</taxon>
        <taxon>Pseudomonadati</taxon>
        <taxon>Pseudomonadota</taxon>
        <taxon>Betaproteobacteria</taxon>
        <taxon>Burkholderiales</taxon>
        <taxon>Comamonadaceae</taxon>
        <taxon>Variovorax</taxon>
    </lineage>
</organism>
<dbReference type="InterPro" id="IPR006914">
    <property type="entry name" value="VENN_dom"/>
</dbReference>
<feature type="domain" description="VENN motif-containing" evidence="5">
    <location>
        <begin position="121"/>
        <end position="155"/>
    </location>
</feature>
<comment type="caution">
    <text evidence="7">The sequence shown here is derived from an EMBL/GenBank/DDBJ whole genome shotgun (WGS) entry which is preliminary data.</text>
</comment>
<keyword evidence="2" id="KW-0800">Toxin</keyword>
<evidence type="ECO:0000256" key="1">
    <source>
        <dbReference type="ARBA" id="ARBA00004219"/>
    </source>
</evidence>
<evidence type="ECO:0000256" key="3">
    <source>
        <dbReference type="ARBA" id="ARBA00022913"/>
    </source>
</evidence>
<feature type="non-terminal residue" evidence="7">
    <location>
        <position position="1"/>
    </location>
</feature>
<keyword evidence="8" id="KW-1185">Reference proteome</keyword>
<keyword evidence="3" id="KW-1266">Target cell cytoplasm</keyword>
<gene>
    <name evidence="7" type="ORF">WKW80_36960</name>
</gene>
<reference evidence="7 8" key="1">
    <citation type="submission" date="2024-03" db="EMBL/GenBank/DDBJ databases">
        <title>Novel species of the genus Variovorax.</title>
        <authorList>
            <person name="Liu Q."/>
            <person name="Xin Y.-H."/>
        </authorList>
    </citation>
    <scope>NUCLEOTIDE SEQUENCE [LARGE SCALE GENOMIC DNA]</scope>
    <source>
        <strain evidence="7 8">KACC 18501</strain>
    </source>
</reference>
<dbReference type="Proteomes" id="UP001363010">
    <property type="component" value="Unassembled WGS sequence"/>
</dbReference>
<dbReference type="EMBL" id="JBBKZV010000081">
    <property type="protein sequence ID" value="MEJ8827507.1"/>
    <property type="molecule type" value="Genomic_DNA"/>
</dbReference>
<evidence type="ECO:0000313" key="7">
    <source>
        <dbReference type="EMBL" id="MEJ8827507.1"/>
    </source>
</evidence>
<comment type="subcellular location">
    <subcellularLocation>
        <location evidence="1">Target cell</location>
        <location evidence="1">Target cell cytoplasm</location>
    </subcellularLocation>
</comment>
<name>A0ABU8WBR8_9BURK</name>
<evidence type="ECO:0000256" key="4">
    <source>
        <dbReference type="ARBA" id="ARBA00023026"/>
    </source>
</evidence>
<evidence type="ECO:0000259" key="5">
    <source>
        <dbReference type="Pfam" id="PF04829"/>
    </source>
</evidence>
<proteinExistence type="predicted"/>
<dbReference type="RefSeq" id="WP_340368524.1">
    <property type="nucleotide sequence ID" value="NZ_JBBKZV010000081.1"/>
</dbReference>
<accession>A0ABU8WBR8</accession>
<dbReference type="InterPro" id="IPR006915">
    <property type="entry name" value="DUF637_hemagglutn_put"/>
</dbReference>
<evidence type="ECO:0000259" key="6">
    <source>
        <dbReference type="Pfam" id="PF04830"/>
    </source>
</evidence>
<keyword evidence="4" id="KW-0843">Virulence</keyword>
<evidence type="ECO:0000256" key="2">
    <source>
        <dbReference type="ARBA" id="ARBA00022656"/>
    </source>
</evidence>
<sequence>GAQEFLTQLGQNLQAGAARALIDTAINGGSLEDSLKNGLKAAILDTVAAQAANAIGGLSMGDDAVLDGFTNKVAHAIAGCAVGAMRADNAGGCGAGALGAAVGEMAAEAYGRQIDTTQFAAMLGGIAVAIAGGDATQINLASQAGANAAANNYLSHSQSRDIRQIVNAENARLTHACGDSCTWEQMQAIDRQMAQLESAATYLESLQSGKLTGEQALQLGDTIAALLPAYGTPIALYQALTGKSVSGTDLSTVERLFNGVAAAVPLGSAVYRRITGAVADMRVAVSVGGVGADGKALMDFSKLSSAQKGVIGELLGATTVKNVLPDATRLGRMGEVGSRGIDDLYKVSSSTADYVVVEYKFGTSPLGKTAEGLQMSDDWVLGSDRLVQAAGSEAEAALIRKAIEGGRVEKWVVHTDPAGGTSIWLVDGAGKIAKADSEMASKLLGGRK</sequence>